<evidence type="ECO:0000313" key="2">
    <source>
        <dbReference type="Proteomes" id="UP000789405"/>
    </source>
</evidence>
<dbReference type="AlphaFoldDB" id="A0A9N9IRL5"/>
<reference evidence="1" key="1">
    <citation type="submission" date="2021-06" db="EMBL/GenBank/DDBJ databases">
        <authorList>
            <person name="Kallberg Y."/>
            <person name="Tangrot J."/>
            <person name="Rosling A."/>
        </authorList>
    </citation>
    <scope>NUCLEOTIDE SEQUENCE</scope>
    <source>
        <strain evidence="1">MA453B</strain>
    </source>
</reference>
<name>A0A9N9IRL5_9GLOM</name>
<accession>A0A9N9IRL5</accession>
<gene>
    <name evidence="1" type="ORF">DERYTH_LOCUS16544</name>
</gene>
<feature type="non-terminal residue" evidence="1">
    <location>
        <position position="81"/>
    </location>
</feature>
<protein>
    <submittedName>
        <fullName evidence="1">13496_t:CDS:1</fullName>
    </submittedName>
</protein>
<proteinExistence type="predicted"/>
<comment type="caution">
    <text evidence="1">The sequence shown here is derived from an EMBL/GenBank/DDBJ whole genome shotgun (WGS) entry which is preliminary data.</text>
</comment>
<dbReference type="OrthoDB" id="2437090at2759"/>
<dbReference type="Proteomes" id="UP000789405">
    <property type="component" value="Unassembled WGS sequence"/>
</dbReference>
<evidence type="ECO:0000313" key="1">
    <source>
        <dbReference type="EMBL" id="CAG8747267.1"/>
    </source>
</evidence>
<sequence>HNHICDISTIELAPKNLCLLQEILDKVEHYTTNSCLGAGQQYDLIVKDTMLSYLLQQRDLDPDYIVIPWLEGLSNKLTGFF</sequence>
<organism evidence="1 2">
    <name type="scientific">Dentiscutata erythropus</name>
    <dbReference type="NCBI Taxonomy" id="1348616"/>
    <lineage>
        <taxon>Eukaryota</taxon>
        <taxon>Fungi</taxon>
        <taxon>Fungi incertae sedis</taxon>
        <taxon>Mucoromycota</taxon>
        <taxon>Glomeromycotina</taxon>
        <taxon>Glomeromycetes</taxon>
        <taxon>Diversisporales</taxon>
        <taxon>Gigasporaceae</taxon>
        <taxon>Dentiscutata</taxon>
    </lineage>
</organism>
<keyword evidence="2" id="KW-1185">Reference proteome</keyword>
<dbReference type="EMBL" id="CAJVPY010014574">
    <property type="protein sequence ID" value="CAG8747267.1"/>
    <property type="molecule type" value="Genomic_DNA"/>
</dbReference>